<dbReference type="EMBL" id="MRCG01000043">
    <property type="protein sequence ID" value="OKH42909.1"/>
    <property type="molecule type" value="Genomic_DNA"/>
</dbReference>
<accession>A0A1U7IXS9</accession>
<proteinExistence type="predicted"/>
<organism evidence="1 2">
    <name type="scientific">Phormidium tenue NIES-30</name>
    <dbReference type="NCBI Taxonomy" id="549789"/>
    <lineage>
        <taxon>Bacteria</taxon>
        <taxon>Bacillati</taxon>
        <taxon>Cyanobacteriota</taxon>
        <taxon>Cyanophyceae</taxon>
        <taxon>Oscillatoriophycideae</taxon>
        <taxon>Oscillatoriales</taxon>
        <taxon>Oscillatoriaceae</taxon>
        <taxon>Phormidium</taxon>
    </lineage>
</organism>
<dbReference type="Proteomes" id="UP000185557">
    <property type="component" value="Unassembled WGS sequence"/>
</dbReference>
<evidence type="ECO:0008006" key="3">
    <source>
        <dbReference type="Google" id="ProtNLM"/>
    </source>
</evidence>
<keyword evidence="2" id="KW-1185">Reference proteome</keyword>
<evidence type="ECO:0000313" key="1">
    <source>
        <dbReference type="EMBL" id="OKH42909.1"/>
    </source>
</evidence>
<dbReference type="STRING" id="549789.NIES30_25790"/>
<dbReference type="AlphaFoldDB" id="A0A1U7IXS9"/>
<reference evidence="1 2" key="1">
    <citation type="submission" date="2016-11" db="EMBL/GenBank/DDBJ databases">
        <title>Draft Genome Sequences of Nine Cyanobacterial Strains from Diverse Habitats.</title>
        <authorList>
            <person name="Zhu T."/>
            <person name="Hou S."/>
            <person name="Lu X."/>
            <person name="Hess W.R."/>
        </authorList>
    </citation>
    <scope>NUCLEOTIDE SEQUENCE [LARGE SCALE GENOMIC DNA]</scope>
    <source>
        <strain evidence="1 2">NIES-30</strain>
    </source>
</reference>
<sequence>MKSTLAWARTVPPSSSQGWTIHFIERQSRYWVSAMAGHKDELLFQRGTQQAWQWAKHCPFIRWFTDGEHRYAKALWDLASVYLALRECPSRYRTRKVWRYGLEVAMKVKGSQGLRRVVWVRPEHPYTAVSPLTEVHANHNEAHNAALRRRCSAYRRRQNLYAKTRDGLQRTLDVQRILHNWVRPHGGLGKRTTPAMAIGLCCRLLFTQELLCLRGFQCISS</sequence>
<gene>
    <name evidence="1" type="ORF">NIES30_25790</name>
</gene>
<name>A0A1U7IXS9_9CYAN</name>
<comment type="caution">
    <text evidence="1">The sequence shown here is derived from an EMBL/GenBank/DDBJ whole genome shotgun (WGS) entry which is preliminary data.</text>
</comment>
<evidence type="ECO:0000313" key="2">
    <source>
        <dbReference type="Proteomes" id="UP000185557"/>
    </source>
</evidence>
<protein>
    <recommendedName>
        <fullName evidence="3">Transposase</fullName>
    </recommendedName>
</protein>